<evidence type="ECO:0000313" key="3">
    <source>
        <dbReference type="Proteomes" id="UP000199444"/>
    </source>
</evidence>
<proteinExistence type="predicted"/>
<evidence type="ECO:0000256" key="1">
    <source>
        <dbReference type="SAM" id="MobiDB-lite"/>
    </source>
</evidence>
<organism evidence="2 3">
    <name type="scientific">Virgibacillus salinus</name>
    <dbReference type="NCBI Taxonomy" id="553311"/>
    <lineage>
        <taxon>Bacteria</taxon>
        <taxon>Bacillati</taxon>
        <taxon>Bacillota</taxon>
        <taxon>Bacilli</taxon>
        <taxon>Bacillales</taxon>
        <taxon>Bacillaceae</taxon>
        <taxon>Virgibacillus</taxon>
    </lineage>
</organism>
<name>A0A1H1EML1_9BACI</name>
<dbReference type="RefSeq" id="WP_175559503.1">
    <property type="nucleotide sequence ID" value="NZ_FNKD01000003.1"/>
</dbReference>
<feature type="compositionally biased region" description="Polar residues" evidence="1">
    <location>
        <begin position="41"/>
        <end position="52"/>
    </location>
</feature>
<accession>A0A1H1EML1</accession>
<keyword evidence="3" id="KW-1185">Reference proteome</keyword>
<evidence type="ECO:0000313" key="2">
    <source>
        <dbReference type="EMBL" id="SDQ89973.1"/>
    </source>
</evidence>
<reference evidence="2 3" key="1">
    <citation type="submission" date="2016-10" db="EMBL/GenBank/DDBJ databases">
        <authorList>
            <person name="de Groot N.N."/>
        </authorList>
    </citation>
    <scope>NUCLEOTIDE SEQUENCE [LARGE SCALE GENOMIC DNA]</scope>
    <source>
        <strain evidence="2 3">CGMCC 1.10449</strain>
    </source>
</reference>
<dbReference type="EMBL" id="FNKD01000003">
    <property type="protein sequence ID" value="SDQ89973.1"/>
    <property type="molecule type" value="Genomic_DNA"/>
</dbReference>
<sequence length="52" mass="6160">MKKISKTREEFDQFYEEEIKGEIKELEANRKNLKKRRNKQELGSDTSNGTAL</sequence>
<feature type="region of interest" description="Disordered" evidence="1">
    <location>
        <begin position="28"/>
        <end position="52"/>
    </location>
</feature>
<gene>
    <name evidence="2" type="ORF">SAMN05216231_2960</name>
</gene>
<protein>
    <recommendedName>
        <fullName evidence="4">Fur-regulated basic protein B</fullName>
    </recommendedName>
</protein>
<dbReference type="Proteomes" id="UP000199444">
    <property type="component" value="Unassembled WGS sequence"/>
</dbReference>
<dbReference type="AlphaFoldDB" id="A0A1H1EML1"/>
<evidence type="ECO:0008006" key="4">
    <source>
        <dbReference type="Google" id="ProtNLM"/>
    </source>
</evidence>